<dbReference type="HOGENOM" id="CLU_039827_0_0_9"/>
<dbReference type="Proteomes" id="UP000029518">
    <property type="component" value="Chromosome"/>
</dbReference>
<evidence type="ECO:0000256" key="9">
    <source>
        <dbReference type="ARBA" id="ARBA00044145"/>
    </source>
</evidence>
<evidence type="ECO:0000256" key="7">
    <source>
        <dbReference type="ARBA" id="ARBA00023080"/>
    </source>
</evidence>
<evidence type="ECO:0000256" key="2">
    <source>
        <dbReference type="ARBA" id="ARBA00022695"/>
    </source>
</evidence>
<dbReference type="Pfam" id="PF21654">
    <property type="entry name" value="DncV-like_NTFase"/>
    <property type="match status" value="1"/>
</dbReference>
<evidence type="ECO:0000256" key="5">
    <source>
        <dbReference type="ARBA" id="ARBA00022840"/>
    </source>
</evidence>
<dbReference type="RefSeq" id="WP_042218653.1">
    <property type="nucleotide sequence ID" value="NZ_CP009285.1"/>
</dbReference>
<comment type="catalytic activity">
    <reaction evidence="10">
        <text>GTP + ATP = 3',3'-cGAMP + 2 diphosphate</text>
        <dbReference type="Rhea" id="RHEA:35647"/>
        <dbReference type="ChEBI" id="CHEBI:30616"/>
        <dbReference type="ChEBI" id="CHEBI:33019"/>
        <dbReference type="ChEBI" id="CHEBI:37565"/>
        <dbReference type="ChEBI" id="CHEBI:71501"/>
    </reaction>
    <physiologicalReaction direction="left-to-right" evidence="10">
        <dbReference type="Rhea" id="RHEA:35648"/>
    </physiologicalReaction>
</comment>
<keyword evidence="7" id="KW-0546">Nucleotide metabolism</keyword>
<evidence type="ECO:0000256" key="1">
    <source>
        <dbReference type="ARBA" id="ARBA00022679"/>
    </source>
</evidence>
<dbReference type="GO" id="GO:0016779">
    <property type="term" value="F:nucleotidyltransferase activity"/>
    <property type="evidence" value="ECO:0007669"/>
    <property type="project" value="UniProtKB-KW"/>
</dbReference>
<organism evidence="12 13">
    <name type="scientific">Paenibacillus borealis</name>
    <dbReference type="NCBI Taxonomy" id="160799"/>
    <lineage>
        <taxon>Bacteria</taxon>
        <taxon>Bacillati</taxon>
        <taxon>Bacillota</taxon>
        <taxon>Bacilli</taxon>
        <taxon>Bacillales</taxon>
        <taxon>Paenibacillaceae</taxon>
        <taxon>Paenibacillus</taxon>
    </lineage>
</organism>
<dbReference type="InterPro" id="IPR048445">
    <property type="entry name" value="DncV-like_NTFase"/>
</dbReference>
<name>A0A089MZ49_PAEBO</name>
<protein>
    <recommendedName>
        <fullName evidence="9">Cyclic GMP-AMP synthase</fullName>
    </recommendedName>
</protein>
<dbReference type="CDD" id="cd05400">
    <property type="entry name" value="NT_2-5OAS_ClassI-CCAase"/>
    <property type="match status" value="1"/>
</dbReference>
<evidence type="ECO:0000256" key="6">
    <source>
        <dbReference type="ARBA" id="ARBA00022842"/>
    </source>
</evidence>
<dbReference type="KEGG" id="pbd:PBOR_35905"/>
<dbReference type="OrthoDB" id="7572058at2"/>
<evidence type="ECO:0000313" key="12">
    <source>
        <dbReference type="EMBL" id="AIQ61689.1"/>
    </source>
</evidence>
<dbReference type="GO" id="GO:0005524">
    <property type="term" value="F:ATP binding"/>
    <property type="evidence" value="ECO:0007669"/>
    <property type="project" value="UniProtKB-KW"/>
</dbReference>
<dbReference type="GO" id="GO:0046872">
    <property type="term" value="F:metal ion binding"/>
    <property type="evidence" value="ECO:0007669"/>
    <property type="project" value="UniProtKB-KW"/>
</dbReference>
<gene>
    <name evidence="12" type="ORF">PBOR_35905</name>
</gene>
<proteinExistence type="predicted"/>
<evidence type="ECO:0000256" key="4">
    <source>
        <dbReference type="ARBA" id="ARBA00022741"/>
    </source>
</evidence>
<dbReference type="GO" id="GO:0051607">
    <property type="term" value="P:defense response to virus"/>
    <property type="evidence" value="ECO:0007669"/>
    <property type="project" value="UniProtKB-KW"/>
</dbReference>
<sequence length="410" mass="46474">MTIEIESKVSSLLDGIASRLDISPTKYKQAVERYTAVSSWIAEGDFEGVEDIHFYPQGSFRLGTVVRPIKNGQDADYDIDLVSEFQISKDSMTPEDLKQIVGTRITEHEKYRKMLDEEGRRCWTLLYAEEEGVGFHLDVLPATPEEAALRNHLIDPRIAQKAIAITHKNKNRTYDWYCSNPSGYADWFDDINKPALDIVKSVQKRNLFETNREIYASIDEVPEALLKTPLQRAIQILKRHRDVRFINHPMALDRPISMIITTLAAKLYNGEPTVLLALRNIVNQFDMLSALLSSDYSLNKSLQTQSLITRKDDGTWVIPNPVNPNENFADRWHENNNQKARAFFQWASWVKEDIVEIIGTNDVGKIVKGYETTFGEVSINAARTLGLPTSAAVISPPLVQISAPNKPWGN</sequence>
<evidence type="ECO:0000256" key="10">
    <source>
        <dbReference type="ARBA" id="ARBA00048304"/>
    </source>
</evidence>
<evidence type="ECO:0000256" key="8">
    <source>
        <dbReference type="ARBA" id="ARBA00023118"/>
    </source>
</evidence>
<keyword evidence="5" id="KW-0067">ATP-binding</keyword>
<accession>A0A089MZ49</accession>
<dbReference type="AlphaFoldDB" id="A0A089MZ49"/>
<keyword evidence="4" id="KW-0547">Nucleotide-binding</keyword>
<keyword evidence="13" id="KW-1185">Reference proteome</keyword>
<feature type="domain" description="Cyclic GMP-AMP synthase DncV-like nucleotidyltransferase" evidence="11">
    <location>
        <begin position="53"/>
        <end position="139"/>
    </location>
</feature>
<evidence type="ECO:0000313" key="13">
    <source>
        <dbReference type="Proteomes" id="UP000029518"/>
    </source>
</evidence>
<reference evidence="12" key="1">
    <citation type="submission" date="2014-08" db="EMBL/GenBank/DDBJ databases">
        <title>Comparative genomics of the Paenibacillus odorifer group.</title>
        <authorList>
            <person name="den Bakker H.C."/>
            <person name="Tsai Y.-C.Y.-C."/>
            <person name="Martin N."/>
            <person name="Korlach J."/>
            <person name="Wiedmann M."/>
        </authorList>
    </citation>
    <scope>NUCLEOTIDE SEQUENCE [LARGE SCALE GENOMIC DNA]</scope>
    <source>
        <strain evidence="12">DSM 13188</strain>
    </source>
</reference>
<dbReference type="GO" id="GO:0009117">
    <property type="term" value="P:nucleotide metabolic process"/>
    <property type="evidence" value="ECO:0007669"/>
    <property type="project" value="UniProtKB-KW"/>
</dbReference>
<dbReference type="InterPro" id="IPR006116">
    <property type="entry name" value="NT_2-5OAS_ClassI-CCAase"/>
</dbReference>
<keyword evidence="6" id="KW-0460">Magnesium</keyword>
<keyword evidence="8" id="KW-0051">Antiviral defense</keyword>
<keyword evidence="2" id="KW-0548">Nucleotidyltransferase</keyword>
<evidence type="ECO:0000256" key="3">
    <source>
        <dbReference type="ARBA" id="ARBA00022723"/>
    </source>
</evidence>
<dbReference type="EMBL" id="CP009285">
    <property type="protein sequence ID" value="AIQ61689.1"/>
    <property type="molecule type" value="Genomic_DNA"/>
</dbReference>
<evidence type="ECO:0000259" key="11">
    <source>
        <dbReference type="Pfam" id="PF21654"/>
    </source>
</evidence>
<keyword evidence="3" id="KW-0479">Metal-binding</keyword>
<keyword evidence="1" id="KW-0808">Transferase</keyword>